<evidence type="ECO:0000313" key="2">
    <source>
        <dbReference type="EMBL" id="NDV61585.1"/>
    </source>
</evidence>
<proteinExistence type="predicted"/>
<keyword evidence="3" id="KW-1185">Reference proteome</keyword>
<feature type="signal peptide" evidence="1">
    <location>
        <begin position="1"/>
        <end position="19"/>
    </location>
</feature>
<keyword evidence="1" id="KW-0732">Signal</keyword>
<feature type="chain" id="PRO_5025631859" evidence="1">
    <location>
        <begin position="20"/>
        <end position="226"/>
    </location>
</feature>
<sequence>MKSLVVFLSLSVFLSSSQAAIPVLFSYDGTEAVRNRSIKLDFSINDEGVVSLDASTQSPDTHANVAVDKWDNENIGTVEDKSLFGKSFSLQSFGENEKGGSPPLILRPEEGGVLGVGGHNPGRIDGTGIKTGPNKEKMSWVFSGDVELVLMGFSCGLVTNNSGIIVEDADSDMRTGPLKIGTPAKQDILQGTLSLVDGEKLVFKADPDLMQGAGLVGFDFEIKSPE</sequence>
<evidence type="ECO:0000256" key="1">
    <source>
        <dbReference type="SAM" id="SignalP"/>
    </source>
</evidence>
<evidence type="ECO:0000313" key="3">
    <source>
        <dbReference type="Proteomes" id="UP000478417"/>
    </source>
</evidence>
<dbReference type="EMBL" id="JAAGNX010000001">
    <property type="protein sequence ID" value="NDV61585.1"/>
    <property type="molecule type" value="Genomic_DNA"/>
</dbReference>
<protein>
    <submittedName>
        <fullName evidence="2">Uncharacterized protein</fullName>
    </submittedName>
</protein>
<dbReference type="RefSeq" id="WP_163962654.1">
    <property type="nucleotide sequence ID" value="NZ_JAAGNX010000001.1"/>
</dbReference>
<reference evidence="2 3" key="1">
    <citation type="submission" date="2020-02" db="EMBL/GenBank/DDBJ databases">
        <title>Albibacoteraceae fam. nov., the first described family within the subdivision 4 Verrucomicrobia.</title>
        <authorList>
            <person name="Xi F."/>
        </authorList>
    </citation>
    <scope>NUCLEOTIDE SEQUENCE [LARGE SCALE GENOMIC DNA]</scope>
    <source>
        <strain evidence="2 3">CK1056</strain>
    </source>
</reference>
<accession>A0A6B2M1C6</accession>
<dbReference type="Proteomes" id="UP000478417">
    <property type="component" value="Unassembled WGS sequence"/>
</dbReference>
<dbReference type="AlphaFoldDB" id="A0A6B2M1C6"/>
<comment type="caution">
    <text evidence="2">The sequence shown here is derived from an EMBL/GenBank/DDBJ whole genome shotgun (WGS) entry which is preliminary data.</text>
</comment>
<organism evidence="2 3">
    <name type="scientific">Oceanipulchritudo coccoides</name>
    <dbReference type="NCBI Taxonomy" id="2706888"/>
    <lineage>
        <taxon>Bacteria</taxon>
        <taxon>Pseudomonadati</taxon>
        <taxon>Verrucomicrobiota</taxon>
        <taxon>Opitutia</taxon>
        <taxon>Puniceicoccales</taxon>
        <taxon>Oceanipulchritudinaceae</taxon>
        <taxon>Oceanipulchritudo</taxon>
    </lineage>
</organism>
<name>A0A6B2M1C6_9BACT</name>
<gene>
    <name evidence="2" type="ORF">G0Q06_03900</name>
</gene>